<gene>
    <name evidence="1" type="ORF">SAMN05660413_02478</name>
</gene>
<dbReference type="OrthoDB" id="6198066at2"/>
<reference evidence="1 2" key="1">
    <citation type="submission" date="2016-10" db="EMBL/GenBank/DDBJ databases">
        <authorList>
            <person name="de Groot N.N."/>
        </authorList>
    </citation>
    <scope>NUCLEOTIDE SEQUENCE [LARGE SCALE GENOMIC DNA]</scope>
    <source>
        <strain evidence="1 2">DSM 17794</strain>
    </source>
</reference>
<dbReference type="InterPro" id="IPR045944">
    <property type="entry name" value="DUF6364"/>
</dbReference>
<accession>A0A1I5BPL5</accession>
<dbReference type="EMBL" id="FOVL01000016">
    <property type="protein sequence ID" value="SFN76610.1"/>
    <property type="molecule type" value="Genomic_DNA"/>
</dbReference>
<dbReference type="STRING" id="287099.SAMN05660413_02478"/>
<protein>
    <submittedName>
        <fullName evidence="1">Uncharacterized protein</fullName>
    </submittedName>
</protein>
<proteinExistence type="predicted"/>
<dbReference type="RefSeq" id="WP_093410190.1">
    <property type="nucleotide sequence ID" value="NZ_FOVL01000016.1"/>
</dbReference>
<evidence type="ECO:0000313" key="2">
    <source>
        <dbReference type="Proteomes" id="UP000199153"/>
    </source>
</evidence>
<organism evidence="1 2">
    <name type="scientific">Salegentibacter flavus</name>
    <dbReference type="NCBI Taxonomy" id="287099"/>
    <lineage>
        <taxon>Bacteria</taxon>
        <taxon>Pseudomonadati</taxon>
        <taxon>Bacteroidota</taxon>
        <taxon>Flavobacteriia</taxon>
        <taxon>Flavobacteriales</taxon>
        <taxon>Flavobacteriaceae</taxon>
        <taxon>Salegentibacter</taxon>
    </lineage>
</organism>
<dbReference type="AlphaFoldDB" id="A0A1I5BPL5"/>
<dbReference type="Pfam" id="PF19891">
    <property type="entry name" value="DUF6364"/>
    <property type="match status" value="1"/>
</dbReference>
<sequence>MDTKLTLKLNQEIIERAKKYASDKKVSLSRIVEAYLQSLTTEEEDTDFEISPFVKSLATGAKIPADLDYKKEYSEQLLEKYK</sequence>
<name>A0A1I5BPL5_9FLAO</name>
<evidence type="ECO:0000313" key="1">
    <source>
        <dbReference type="EMBL" id="SFN76610.1"/>
    </source>
</evidence>
<keyword evidence="2" id="KW-1185">Reference proteome</keyword>
<dbReference type="Proteomes" id="UP000199153">
    <property type="component" value="Unassembled WGS sequence"/>
</dbReference>